<evidence type="ECO:0000256" key="1">
    <source>
        <dbReference type="SAM" id="Phobius"/>
    </source>
</evidence>
<proteinExistence type="predicted"/>
<reference evidence="2 3" key="1">
    <citation type="submission" date="2014-04" db="EMBL/GenBank/DDBJ databases">
        <authorList>
            <consortium name="DOE Joint Genome Institute"/>
            <person name="Kuo A."/>
            <person name="Kohler A."/>
            <person name="Nagy L.G."/>
            <person name="Floudas D."/>
            <person name="Copeland A."/>
            <person name="Barry K.W."/>
            <person name="Cichocki N."/>
            <person name="Veneault-Fourrey C."/>
            <person name="LaButti K."/>
            <person name="Lindquist E.A."/>
            <person name="Lipzen A."/>
            <person name="Lundell T."/>
            <person name="Morin E."/>
            <person name="Murat C."/>
            <person name="Sun H."/>
            <person name="Tunlid A."/>
            <person name="Henrissat B."/>
            <person name="Grigoriev I.V."/>
            <person name="Hibbett D.S."/>
            <person name="Martin F."/>
            <person name="Nordberg H.P."/>
            <person name="Cantor M.N."/>
            <person name="Hua S.X."/>
        </authorList>
    </citation>
    <scope>NUCLEOTIDE SEQUENCE [LARGE SCALE GENOMIC DNA]</scope>
    <source>
        <strain evidence="2 3">Foug A</strain>
    </source>
</reference>
<dbReference type="HOGENOM" id="CLU_2016585_0_0_1"/>
<dbReference type="Proteomes" id="UP000053989">
    <property type="component" value="Unassembled WGS sequence"/>
</dbReference>
<name>A0A0C2Z5V4_9AGAM</name>
<evidence type="ECO:0000313" key="3">
    <source>
        <dbReference type="Proteomes" id="UP000053989"/>
    </source>
</evidence>
<keyword evidence="1" id="KW-1133">Transmembrane helix</keyword>
<accession>A0A0C2Z5V4</accession>
<keyword evidence="1" id="KW-0812">Transmembrane</keyword>
<keyword evidence="3" id="KW-1185">Reference proteome</keyword>
<reference evidence="3" key="2">
    <citation type="submission" date="2015-01" db="EMBL/GenBank/DDBJ databases">
        <title>Evolutionary Origins and Diversification of the Mycorrhizal Mutualists.</title>
        <authorList>
            <consortium name="DOE Joint Genome Institute"/>
            <consortium name="Mycorrhizal Genomics Consortium"/>
            <person name="Kohler A."/>
            <person name="Kuo A."/>
            <person name="Nagy L.G."/>
            <person name="Floudas D."/>
            <person name="Copeland A."/>
            <person name="Barry K.W."/>
            <person name="Cichocki N."/>
            <person name="Veneault-Fourrey C."/>
            <person name="LaButti K."/>
            <person name="Lindquist E.A."/>
            <person name="Lipzen A."/>
            <person name="Lundell T."/>
            <person name="Morin E."/>
            <person name="Murat C."/>
            <person name="Riley R."/>
            <person name="Ohm R."/>
            <person name="Sun H."/>
            <person name="Tunlid A."/>
            <person name="Henrissat B."/>
            <person name="Grigoriev I.V."/>
            <person name="Hibbett D.S."/>
            <person name="Martin F."/>
        </authorList>
    </citation>
    <scope>NUCLEOTIDE SEQUENCE [LARGE SCALE GENOMIC DNA]</scope>
    <source>
        <strain evidence="3">Foug A</strain>
    </source>
</reference>
<keyword evidence="1" id="KW-0472">Membrane</keyword>
<dbReference type="InParanoid" id="A0A0C2Z5V4"/>
<feature type="transmembrane region" description="Helical" evidence="1">
    <location>
        <begin position="65"/>
        <end position="83"/>
    </location>
</feature>
<sequence length="123" mass="13430">MLVDAISTVNNNLPASNAISHGGDNCQRRLRCILMFSLFSAASLAFPMLWASMHMVNVTAWLPRPSAMPVHHFSALAAVSLSFPKPCTSMRMLNTSAWFSSPFYCSAHSLALPEGEFGSFSLF</sequence>
<protein>
    <submittedName>
        <fullName evidence="2">Uncharacterized protein</fullName>
    </submittedName>
</protein>
<gene>
    <name evidence="2" type="ORF">SCLCIDRAFT_1134125</name>
</gene>
<feature type="transmembrane region" description="Helical" evidence="1">
    <location>
        <begin position="33"/>
        <end position="53"/>
    </location>
</feature>
<evidence type="ECO:0000313" key="2">
    <source>
        <dbReference type="EMBL" id="KIM57383.1"/>
    </source>
</evidence>
<dbReference type="EMBL" id="KN822101">
    <property type="protein sequence ID" value="KIM57383.1"/>
    <property type="molecule type" value="Genomic_DNA"/>
</dbReference>
<organism evidence="2 3">
    <name type="scientific">Scleroderma citrinum Foug A</name>
    <dbReference type="NCBI Taxonomy" id="1036808"/>
    <lineage>
        <taxon>Eukaryota</taxon>
        <taxon>Fungi</taxon>
        <taxon>Dikarya</taxon>
        <taxon>Basidiomycota</taxon>
        <taxon>Agaricomycotina</taxon>
        <taxon>Agaricomycetes</taxon>
        <taxon>Agaricomycetidae</taxon>
        <taxon>Boletales</taxon>
        <taxon>Sclerodermatineae</taxon>
        <taxon>Sclerodermataceae</taxon>
        <taxon>Scleroderma</taxon>
    </lineage>
</organism>
<dbReference type="AlphaFoldDB" id="A0A0C2Z5V4"/>